<evidence type="ECO:0000313" key="3">
    <source>
        <dbReference type="EMBL" id="PIT92184.1"/>
    </source>
</evidence>
<evidence type="ECO:0000313" key="4">
    <source>
        <dbReference type="Proteomes" id="UP000228635"/>
    </source>
</evidence>
<sequence length="188" mass="20950">MISKRVERATKRRKGFTLIELLIVVAIIGLLASTILVGLGEFRQAGRDARRIVDLRQLQAGLELYFRQCGFYPGRANCTPTFSPHFYGPPENVNSMMYAILNTDGLDIAQLPNDPLFRTGTTQASYYYAVVHTGTKKGKKYILGTLLEDENNPQLQNDIDDEHIDNISSYAGDLPGGSCDDPIYCIEL</sequence>
<gene>
    <name evidence="3" type="ORF">COU08_03815</name>
</gene>
<keyword evidence="2" id="KW-1133">Transmembrane helix</keyword>
<dbReference type="Pfam" id="PF07963">
    <property type="entry name" value="N_methyl"/>
    <property type="match status" value="1"/>
</dbReference>
<keyword evidence="2" id="KW-0472">Membrane</keyword>
<proteinExistence type="predicted"/>
<evidence type="ECO:0000256" key="2">
    <source>
        <dbReference type="SAM" id="Phobius"/>
    </source>
</evidence>
<organism evidence="3 4">
    <name type="scientific">Candidatus Harrisonbacteria bacterium CG10_big_fil_rev_8_21_14_0_10_42_17</name>
    <dbReference type="NCBI Taxonomy" id="1974584"/>
    <lineage>
        <taxon>Bacteria</taxon>
        <taxon>Candidatus Harrisoniibacteriota</taxon>
    </lineage>
</organism>
<name>A0A2M6WHH6_9BACT</name>
<dbReference type="SUPFAM" id="SSF54523">
    <property type="entry name" value="Pili subunits"/>
    <property type="match status" value="1"/>
</dbReference>
<reference evidence="4" key="1">
    <citation type="submission" date="2017-09" db="EMBL/GenBank/DDBJ databases">
        <title>Depth-based differentiation of microbial function through sediment-hosted aquifers and enrichment of novel symbionts in the deep terrestrial subsurface.</title>
        <authorList>
            <person name="Probst A.J."/>
            <person name="Ladd B."/>
            <person name="Jarett J.K."/>
            <person name="Geller-Mcgrath D.E."/>
            <person name="Sieber C.M.K."/>
            <person name="Emerson J.B."/>
            <person name="Anantharaman K."/>
            <person name="Thomas B.C."/>
            <person name="Malmstrom R."/>
            <person name="Stieglmeier M."/>
            <person name="Klingl A."/>
            <person name="Woyke T."/>
            <person name="Ryan C.M."/>
            <person name="Banfield J.F."/>
        </authorList>
    </citation>
    <scope>NUCLEOTIDE SEQUENCE [LARGE SCALE GENOMIC DNA]</scope>
</reference>
<protein>
    <recommendedName>
        <fullName evidence="5">Type II secretion system protein GspG C-terminal domain-containing protein</fullName>
    </recommendedName>
</protein>
<dbReference type="Gene3D" id="3.30.700.10">
    <property type="entry name" value="Glycoprotein, Type 4 Pilin"/>
    <property type="match status" value="1"/>
</dbReference>
<dbReference type="GO" id="GO:0015627">
    <property type="term" value="C:type II protein secretion system complex"/>
    <property type="evidence" value="ECO:0007669"/>
    <property type="project" value="InterPro"/>
</dbReference>
<accession>A0A2M6WHH6</accession>
<dbReference type="EMBL" id="PFBA01000032">
    <property type="protein sequence ID" value="PIT92184.1"/>
    <property type="molecule type" value="Genomic_DNA"/>
</dbReference>
<keyword evidence="2" id="KW-0812">Transmembrane</keyword>
<evidence type="ECO:0000256" key="1">
    <source>
        <dbReference type="ARBA" id="ARBA00022481"/>
    </source>
</evidence>
<dbReference type="InterPro" id="IPR045584">
    <property type="entry name" value="Pilin-like"/>
</dbReference>
<keyword evidence="1" id="KW-0488">Methylation</keyword>
<feature type="transmembrane region" description="Helical" evidence="2">
    <location>
        <begin position="21"/>
        <end position="40"/>
    </location>
</feature>
<dbReference type="PANTHER" id="PTHR30093">
    <property type="entry name" value="GENERAL SECRETION PATHWAY PROTEIN G"/>
    <property type="match status" value="1"/>
</dbReference>
<dbReference type="Proteomes" id="UP000228635">
    <property type="component" value="Unassembled WGS sequence"/>
</dbReference>
<dbReference type="GO" id="GO:0015628">
    <property type="term" value="P:protein secretion by the type II secretion system"/>
    <property type="evidence" value="ECO:0007669"/>
    <property type="project" value="InterPro"/>
</dbReference>
<dbReference type="PRINTS" id="PR00813">
    <property type="entry name" value="BCTERIALGSPG"/>
</dbReference>
<dbReference type="NCBIfam" id="TIGR02532">
    <property type="entry name" value="IV_pilin_GFxxxE"/>
    <property type="match status" value="1"/>
</dbReference>
<dbReference type="InterPro" id="IPR000983">
    <property type="entry name" value="Bac_GSPG_pilin"/>
</dbReference>
<comment type="caution">
    <text evidence="3">The sequence shown here is derived from an EMBL/GenBank/DDBJ whole genome shotgun (WGS) entry which is preliminary data.</text>
</comment>
<dbReference type="PROSITE" id="PS00409">
    <property type="entry name" value="PROKAR_NTER_METHYL"/>
    <property type="match status" value="1"/>
</dbReference>
<dbReference type="AlphaFoldDB" id="A0A2M6WHH6"/>
<dbReference type="InterPro" id="IPR012902">
    <property type="entry name" value="N_methyl_site"/>
</dbReference>
<evidence type="ECO:0008006" key="5">
    <source>
        <dbReference type="Google" id="ProtNLM"/>
    </source>
</evidence>